<sequence length="56" mass="6888">MGQVIKKGSREIYEGEETRLRCLVKAFEWYKKTAEYNYDYGQNEQKKMRIFMPMRD</sequence>
<dbReference type="EMBL" id="CAJVPK010000041">
    <property type="protein sequence ID" value="CAG8436856.1"/>
    <property type="molecule type" value="Genomic_DNA"/>
</dbReference>
<protein>
    <submittedName>
        <fullName evidence="1">8056_t:CDS:1</fullName>
    </submittedName>
</protein>
<comment type="caution">
    <text evidence="1">The sequence shown here is derived from an EMBL/GenBank/DDBJ whole genome shotgun (WGS) entry which is preliminary data.</text>
</comment>
<keyword evidence="2" id="KW-1185">Reference proteome</keyword>
<dbReference type="Proteomes" id="UP000789706">
    <property type="component" value="Unassembled WGS sequence"/>
</dbReference>
<evidence type="ECO:0000313" key="1">
    <source>
        <dbReference type="EMBL" id="CAG8436856.1"/>
    </source>
</evidence>
<accession>A0A9N8V0C8</accession>
<organism evidence="1 2">
    <name type="scientific">Diversispora eburnea</name>
    <dbReference type="NCBI Taxonomy" id="1213867"/>
    <lineage>
        <taxon>Eukaryota</taxon>
        <taxon>Fungi</taxon>
        <taxon>Fungi incertae sedis</taxon>
        <taxon>Mucoromycota</taxon>
        <taxon>Glomeromycotina</taxon>
        <taxon>Glomeromycetes</taxon>
        <taxon>Diversisporales</taxon>
        <taxon>Diversisporaceae</taxon>
        <taxon>Diversispora</taxon>
    </lineage>
</organism>
<name>A0A9N8V0C8_9GLOM</name>
<proteinExistence type="predicted"/>
<evidence type="ECO:0000313" key="2">
    <source>
        <dbReference type="Proteomes" id="UP000789706"/>
    </source>
</evidence>
<reference evidence="1" key="1">
    <citation type="submission" date="2021-06" db="EMBL/GenBank/DDBJ databases">
        <authorList>
            <person name="Kallberg Y."/>
            <person name="Tangrot J."/>
            <person name="Rosling A."/>
        </authorList>
    </citation>
    <scope>NUCLEOTIDE SEQUENCE</scope>
    <source>
        <strain evidence="1">AZ414A</strain>
    </source>
</reference>
<gene>
    <name evidence="1" type="ORF">DEBURN_LOCUS1074</name>
</gene>
<dbReference type="AlphaFoldDB" id="A0A9N8V0C8"/>